<dbReference type="SMR" id="A0A0E2Z1D2"/>
<evidence type="ECO:0000256" key="13">
    <source>
        <dbReference type="HAMAP-Rule" id="MF_00113"/>
    </source>
</evidence>
<evidence type="ECO:0000256" key="9">
    <source>
        <dbReference type="ARBA" id="ARBA00061210"/>
    </source>
</evidence>
<name>A0A0E2Z1D2_9GAMM</name>
<dbReference type="Pfam" id="PF02547">
    <property type="entry name" value="Queuosine_synth"/>
    <property type="match status" value="1"/>
</dbReference>
<comment type="pathway">
    <text evidence="2 13">tRNA modification; tRNA-queuosine biosynthesis.</text>
</comment>
<sequence length="344" mass="38488">MQLSDFTYNLPKQLIAQYPPKRRGESRLLSLEGASGIVKDRQFIELPELLSTKDLLIFNNTKVIPARIQGTKDSGGKIEILIERFLDQHRALAHIRANNPPRAGRRLVMEQSVEVEVKGRVKELFELRFLDPRPLPQLLEAIGQMPLPPYIQRKTVPVDKERYQTIYASRPGAVAAPTAGLHFDKPLLKRLQAQGIRSGYITLHVGAGTFQPVRVKNITQHQMHSEYVEVSEQICAQIRDTQQAGGRVVAVGTTTVRALEAASAKGVIAPYQGETEIFIFPGHRFHTVNALITNFHLPETTLLMLVCAFAGSEHVLAAYRHAIKKGYRFFSYGDAMFITEAKTG</sequence>
<dbReference type="NCBIfam" id="NF001140">
    <property type="entry name" value="PRK00147.1"/>
    <property type="match status" value="1"/>
</dbReference>
<dbReference type="Gene3D" id="2.40.10.240">
    <property type="entry name" value="QueA-like"/>
    <property type="match status" value="1"/>
</dbReference>
<evidence type="ECO:0000256" key="1">
    <source>
        <dbReference type="ARBA" id="ARBA00004496"/>
    </source>
</evidence>
<comment type="similarity">
    <text evidence="9 13">Belongs to the QueA family.</text>
</comment>
<dbReference type="InterPro" id="IPR036100">
    <property type="entry name" value="QueA_sf"/>
</dbReference>
<evidence type="ECO:0000313" key="14">
    <source>
        <dbReference type="EMBL" id="KFI19448.1"/>
    </source>
</evidence>
<proteinExistence type="inferred from homology"/>
<dbReference type="GO" id="GO:0005737">
    <property type="term" value="C:cytoplasm"/>
    <property type="evidence" value="ECO:0007669"/>
    <property type="project" value="UniProtKB-SubCell"/>
</dbReference>
<dbReference type="InterPro" id="IPR042118">
    <property type="entry name" value="QueA_dom1"/>
</dbReference>
<dbReference type="Gene3D" id="3.40.1780.10">
    <property type="entry name" value="QueA-like"/>
    <property type="match status" value="1"/>
</dbReference>
<keyword evidence="6 13" id="KW-0949">S-adenosyl-L-methionine</keyword>
<reference evidence="14 15" key="1">
    <citation type="submission" date="2014-07" db="EMBL/GenBank/DDBJ databases">
        <title>Comparative analysis of Nitrosococcus oceani genome inventories of strains from Pacific and Atlantic gyres.</title>
        <authorList>
            <person name="Lim C.K."/>
            <person name="Wang L."/>
            <person name="Sayavedra-Soto L.A."/>
            <person name="Klotz M.G."/>
        </authorList>
    </citation>
    <scope>NUCLEOTIDE SEQUENCE [LARGE SCALE GENOMIC DNA]</scope>
    <source>
        <strain evidence="14 15">C-27</strain>
    </source>
</reference>
<dbReference type="EC" id="2.4.99.17" evidence="10 13"/>
<accession>A0A0E2Z1D2</accession>
<organism evidence="14 15">
    <name type="scientific">Nitrosococcus oceani C-27</name>
    <dbReference type="NCBI Taxonomy" id="314279"/>
    <lineage>
        <taxon>Bacteria</taxon>
        <taxon>Pseudomonadati</taxon>
        <taxon>Pseudomonadota</taxon>
        <taxon>Gammaproteobacteria</taxon>
        <taxon>Chromatiales</taxon>
        <taxon>Chromatiaceae</taxon>
        <taxon>Nitrosococcus</taxon>
    </lineage>
</organism>
<dbReference type="UniPathway" id="UPA00392"/>
<dbReference type="GO" id="GO:0008616">
    <property type="term" value="P:tRNA queuosine(34) biosynthetic process"/>
    <property type="evidence" value="ECO:0007669"/>
    <property type="project" value="UniProtKB-UniRule"/>
</dbReference>
<evidence type="ECO:0000256" key="11">
    <source>
        <dbReference type="ARBA" id="ARBA00069325"/>
    </source>
</evidence>
<comment type="function">
    <text evidence="13">Transfers and isomerizes the ribose moiety from AdoMet to the 7-aminomethyl group of 7-deazaguanine (preQ1-tRNA) to give epoxyqueuosine (oQ-tRNA).</text>
</comment>
<dbReference type="InterPro" id="IPR003699">
    <property type="entry name" value="QueA"/>
</dbReference>
<dbReference type="FunFam" id="3.40.1780.10:FF:000001">
    <property type="entry name" value="S-adenosylmethionine:tRNA ribosyltransferase-isomerase"/>
    <property type="match status" value="1"/>
</dbReference>
<dbReference type="HAMAP" id="MF_00113">
    <property type="entry name" value="QueA"/>
    <property type="match status" value="1"/>
</dbReference>
<evidence type="ECO:0000313" key="15">
    <source>
        <dbReference type="Proteomes" id="UP000028839"/>
    </source>
</evidence>
<dbReference type="SUPFAM" id="SSF111337">
    <property type="entry name" value="QueA-like"/>
    <property type="match status" value="1"/>
</dbReference>
<evidence type="ECO:0000256" key="5">
    <source>
        <dbReference type="ARBA" id="ARBA00022679"/>
    </source>
</evidence>
<evidence type="ECO:0000256" key="10">
    <source>
        <dbReference type="ARBA" id="ARBA00066503"/>
    </source>
</evidence>
<evidence type="ECO:0000256" key="12">
    <source>
        <dbReference type="ARBA" id="ARBA00076160"/>
    </source>
</evidence>
<dbReference type="GO" id="GO:0051075">
    <property type="term" value="F:S-adenosylmethionine:tRNA ribosyltransferase-isomerase activity"/>
    <property type="evidence" value="ECO:0007669"/>
    <property type="project" value="UniProtKB-EC"/>
</dbReference>
<dbReference type="PANTHER" id="PTHR30307:SF0">
    <property type="entry name" value="S-ADENOSYLMETHIONINE:TRNA RIBOSYLTRANSFERASE-ISOMERASE"/>
    <property type="match status" value="1"/>
</dbReference>
<dbReference type="InterPro" id="IPR042119">
    <property type="entry name" value="QueA_dom2"/>
</dbReference>
<keyword evidence="7 13" id="KW-0671">Queuosine biosynthesis</keyword>
<evidence type="ECO:0000256" key="2">
    <source>
        <dbReference type="ARBA" id="ARBA00004691"/>
    </source>
</evidence>
<dbReference type="NCBIfam" id="TIGR00113">
    <property type="entry name" value="queA"/>
    <property type="match status" value="1"/>
</dbReference>
<dbReference type="PANTHER" id="PTHR30307">
    <property type="entry name" value="S-ADENOSYLMETHIONINE:TRNA RIBOSYLTRANSFERASE-ISOMERASE"/>
    <property type="match status" value="1"/>
</dbReference>
<evidence type="ECO:0000256" key="4">
    <source>
        <dbReference type="ARBA" id="ARBA00022490"/>
    </source>
</evidence>
<dbReference type="AlphaFoldDB" id="A0A0E2Z1D2"/>
<evidence type="ECO:0000256" key="3">
    <source>
        <dbReference type="ARBA" id="ARBA00011245"/>
    </source>
</evidence>
<protein>
    <recommendedName>
        <fullName evidence="11 13">S-adenosylmethionine:tRNA ribosyltransferase-isomerase</fullName>
        <ecNumber evidence="10 13">2.4.99.17</ecNumber>
    </recommendedName>
    <alternativeName>
        <fullName evidence="12 13">Queuosine biosynthesis protein QueA</fullName>
    </alternativeName>
</protein>
<comment type="subunit">
    <text evidence="3 13">Monomer.</text>
</comment>
<evidence type="ECO:0000256" key="7">
    <source>
        <dbReference type="ARBA" id="ARBA00022785"/>
    </source>
</evidence>
<comment type="caution">
    <text evidence="14">The sequence shown here is derived from an EMBL/GenBank/DDBJ whole genome shotgun (WGS) entry which is preliminary data.</text>
</comment>
<dbReference type="EMBL" id="JPGN01000053">
    <property type="protein sequence ID" value="KFI19448.1"/>
    <property type="molecule type" value="Genomic_DNA"/>
</dbReference>
<dbReference type="OrthoDB" id="9805933at2"/>
<comment type="subcellular location">
    <subcellularLocation>
        <location evidence="1 13">Cytoplasm</location>
    </subcellularLocation>
</comment>
<comment type="catalytic activity">
    <reaction evidence="8 13">
        <text>7-aminomethyl-7-carbaguanosine(34) in tRNA + S-adenosyl-L-methionine = epoxyqueuosine(34) in tRNA + adenine + L-methionine + 2 H(+)</text>
        <dbReference type="Rhea" id="RHEA:32155"/>
        <dbReference type="Rhea" id="RHEA-COMP:10342"/>
        <dbReference type="Rhea" id="RHEA-COMP:18582"/>
        <dbReference type="ChEBI" id="CHEBI:15378"/>
        <dbReference type="ChEBI" id="CHEBI:16708"/>
        <dbReference type="ChEBI" id="CHEBI:57844"/>
        <dbReference type="ChEBI" id="CHEBI:59789"/>
        <dbReference type="ChEBI" id="CHEBI:82833"/>
        <dbReference type="ChEBI" id="CHEBI:194443"/>
        <dbReference type="EC" id="2.4.99.17"/>
    </reaction>
</comment>
<dbReference type="HOGENOM" id="CLU_039110_1_0_6"/>
<evidence type="ECO:0000256" key="8">
    <source>
        <dbReference type="ARBA" id="ARBA00052751"/>
    </source>
</evidence>
<keyword evidence="4 13" id="KW-0963">Cytoplasm</keyword>
<evidence type="ECO:0000256" key="6">
    <source>
        <dbReference type="ARBA" id="ARBA00022691"/>
    </source>
</evidence>
<dbReference type="Proteomes" id="UP000028839">
    <property type="component" value="Unassembled WGS sequence"/>
</dbReference>
<keyword evidence="5 13" id="KW-0808">Transferase</keyword>
<gene>
    <name evidence="13" type="primary">queA</name>
    <name evidence="14" type="ORF">IB75_08730</name>
</gene>